<evidence type="ECO:0000313" key="1">
    <source>
        <dbReference type="EMBL" id="CAG9574821.1"/>
    </source>
</evidence>
<gene>
    <name evidence="1" type="ORF">DCHRY22_LOCUS11023</name>
</gene>
<evidence type="ECO:0000313" key="2">
    <source>
        <dbReference type="Proteomes" id="UP000789524"/>
    </source>
</evidence>
<dbReference type="AlphaFoldDB" id="A0A8J2QYQ1"/>
<organism evidence="1 2">
    <name type="scientific">Danaus chrysippus</name>
    <name type="common">African queen</name>
    <dbReference type="NCBI Taxonomy" id="151541"/>
    <lineage>
        <taxon>Eukaryota</taxon>
        <taxon>Metazoa</taxon>
        <taxon>Ecdysozoa</taxon>
        <taxon>Arthropoda</taxon>
        <taxon>Hexapoda</taxon>
        <taxon>Insecta</taxon>
        <taxon>Pterygota</taxon>
        <taxon>Neoptera</taxon>
        <taxon>Endopterygota</taxon>
        <taxon>Lepidoptera</taxon>
        <taxon>Glossata</taxon>
        <taxon>Ditrysia</taxon>
        <taxon>Papilionoidea</taxon>
        <taxon>Nymphalidae</taxon>
        <taxon>Danainae</taxon>
        <taxon>Danaini</taxon>
        <taxon>Danaina</taxon>
        <taxon>Danaus</taxon>
        <taxon>Anosia</taxon>
    </lineage>
</organism>
<reference evidence="1" key="1">
    <citation type="submission" date="2021-09" db="EMBL/GenBank/DDBJ databases">
        <authorList>
            <person name="Martin H S."/>
        </authorList>
    </citation>
    <scope>NUCLEOTIDE SEQUENCE</scope>
</reference>
<proteinExistence type="predicted"/>
<accession>A0A8J2QYQ1</accession>
<comment type="caution">
    <text evidence="1">The sequence shown here is derived from an EMBL/GenBank/DDBJ whole genome shotgun (WGS) entry which is preliminary data.</text>
</comment>
<keyword evidence="2" id="KW-1185">Reference proteome</keyword>
<dbReference type="EMBL" id="CAKASE010000073">
    <property type="protein sequence ID" value="CAG9574821.1"/>
    <property type="molecule type" value="Genomic_DNA"/>
</dbReference>
<protein>
    <submittedName>
        <fullName evidence="1">(African queen) hypothetical protein</fullName>
    </submittedName>
</protein>
<name>A0A8J2QYQ1_9NEOP</name>
<dbReference type="Proteomes" id="UP000789524">
    <property type="component" value="Unassembled WGS sequence"/>
</dbReference>
<sequence>MGAIAQMKLLGSLAYTQVILTSDYGLLADRLTHAELLCCLTPAMSWLTPAMSWRTASAQNPEHIHPLLFWLFILLSLKSISFKARFLC</sequence>